<dbReference type="EMBL" id="BAAAOQ010000037">
    <property type="protein sequence ID" value="GAA2205026.1"/>
    <property type="molecule type" value="Genomic_DNA"/>
</dbReference>
<dbReference type="Gene3D" id="3.30.870.10">
    <property type="entry name" value="Endonuclease Chain A"/>
    <property type="match status" value="1"/>
</dbReference>
<dbReference type="PANTHER" id="PTHR34293:SF1">
    <property type="entry name" value="HTH-TYPE TRANSCRIPTIONAL REGULATOR TRMBL2"/>
    <property type="match status" value="1"/>
</dbReference>
<comment type="caution">
    <text evidence="3">The sequence shown here is derived from an EMBL/GenBank/DDBJ whole genome shotgun (WGS) entry which is preliminary data.</text>
</comment>
<sequence length="330" mass="35863">MLDVLGLDTVTDVVYREMLAHPDDGVTGLCRRTGLSESAVHTALDRLSEMALIRPASGDAQRLHAVRPHLAMEILLARKQAEVAAQQQQLEESRAAAVRLISEFAGDDPEASRDDVEHLRGLDNIRDHLAAMNRTVESELMTFAPGGPQTPDNMRNSRPLTQELLGRGVAIRTIYLDSIRNDPATVAHAEWLTSVGVQVRAVPTLPNRMIIADRRVAVMATDSDDTADGAIVIRTPGVLATLCALFETTWQTAEPFSAPVQAPAEDALTPQQHEALRLLAQGATDETIAKRLGVSTRTARRISTGLMAHLDARSRFQAGVHAVQRGLFDT</sequence>
<accession>A0ABP5P249</accession>
<reference evidence="4" key="1">
    <citation type="journal article" date="2019" name="Int. J. Syst. Evol. Microbiol.">
        <title>The Global Catalogue of Microorganisms (GCM) 10K type strain sequencing project: providing services to taxonomists for standard genome sequencing and annotation.</title>
        <authorList>
            <consortium name="The Broad Institute Genomics Platform"/>
            <consortium name="The Broad Institute Genome Sequencing Center for Infectious Disease"/>
            <person name="Wu L."/>
            <person name="Ma J."/>
        </authorList>
    </citation>
    <scope>NUCLEOTIDE SEQUENCE [LARGE SCALE GENOMIC DNA]</scope>
    <source>
        <strain evidence="4">JCM 14924</strain>
    </source>
</reference>
<keyword evidence="1" id="KW-0175">Coiled coil</keyword>
<name>A0ABP5P249_9ACTN</name>
<dbReference type="PRINTS" id="PR00038">
    <property type="entry name" value="HTHLUXR"/>
</dbReference>
<protein>
    <recommendedName>
        <fullName evidence="2">HTH luxR-type domain-containing protein</fullName>
    </recommendedName>
</protein>
<organism evidence="3 4">
    <name type="scientific">Streptomyces bangladeshensis</name>
    <dbReference type="NCBI Taxonomy" id="295352"/>
    <lineage>
        <taxon>Bacteria</taxon>
        <taxon>Bacillati</taxon>
        <taxon>Actinomycetota</taxon>
        <taxon>Actinomycetes</taxon>
        <taxon>Kitasatosporales</taxon>
        <taxon>Streptomycetaceae</taxon>
        <taxon>Streptomyces</taxon>
    </lineage>
</organism>
<feature type="coiled-coil region" evidence="1">
    <location>
        <begin position="76"/>
        <end position="103"/>
    </location>
</feature>
<dbReference type="InterPro" id="IPR051797">
    <property type="entry name" value="TrmB-like"/>
</dbReference>
<feature type="domain" description="HTH luxR-type" evidence="2">
    <location>
        <begin position="261"/>
        <end position="326"/>
    </location>
</feature>
<proteinExistence type="predicted"/>
<evidence type="ECO:0000259" key="2">
    <source>
        <dbReference type="PROSITE" id="PS50043"/>
    </source>
</evidence>
<dbReference type="PROSITE" id="PS50043">
    <property type="entry name" value="HTH_LUXR_2"/>
    <property type="match status" value="1"/>
</dbReference>
<dbReference type="PANTHER" id="PTHR34293">
    <property type="entry name" value="HTH-TYPE TRANSCRIPTIONAL REGULATOR TRMBL2"/>
    <property type="match status" value="1"/>
</dbReference>
<dbReference type="InterPro" id="IPR036388">
    <property type="entry name" value="WH-like_DNA-bd_sf"/>
</dbReference>
<dbReference type="SUPFAM" id="SSF46894">
    <property type="entry name" value="C-terminal effector domain of the bipartite response regulators"/>
    <property type="match status" value="1"/>
</dbReference>
<dbReference type="Pfam" id="PF00196">
    <property type="entry name" value="GerE"/>
    <property type="match status" value="1"/>
</dbReference>
<dbReference type="RefSeq" id="WP_059248081.1">
    <property type="nucleotide sequence ID" value="NZ_BAAAOQ010000037.1"/>
</dbReference>
<dbReference type="InterPro" id="IPR000792">
    <property type="entry name" value="Tscrpt_reg_LuxR_C"/>
</dbReference>
<evidence type="ECO:0000256" key="1">
    <source>
        <dbReference type="SAM" id="Coils"/>
    </source>
</evidence>
<keyword evidence="4" id="KW-1185">Reference proteome</keyword>
<gene>
    <name evidence="3" type="ORF">GCM10009787_74470</name>
</gene>
<dbReference type="Gene3D" id="1.10.10.10">
    <property type="entry name" value="Winged helix-like DNA-binding domain superfamily/Winged helix DNA-binding domain"/>
    <property type="match status" value="2"/>
</dbReference>
<dbReference type="Proteomes" id="UP001501391">
    <property type="component" value="Unassembled WGS sequence"/>
</dbReference>
<evidence type="ECO:0000313" key="3">
    <source>
        <dbReference type="EMBL" id="GAA2205026.1"/>
    </source>
</evidence>
<evidence type="ECO:0000313" key="4">
    <source>
        <dbReference type="Proteomes" id="UP001501391"/>
    </source>
</evidence>
<dbReference type="SMART" id="SM00421">
    <property type="entry name" value="HTH_LUXR"/>
    <property type="match status" value="1"/>
</dbReference>
<dbReference type="CDD" id="cd06170">
    <property type="entry name" value="LuxR_C_like"/>
    <property type="match status" value="1"/>
</dbReference>
<dbReference type="InterPro" id="IPR016032">
    <property type="entry name" value="Sig_transdc_resp-reg_C-effctor"/>
</dbReference>